<dbReference type="AlphaFoldDB" id="A0AAE1AW45"/>
<feature type="compositionally biased region" description="Polar residues" evidence="6">
    <location>
        <begin position="404"/>
        <end position="421"/>
    </location>
</feature>
<comment type="caution">
    <text evidence="8">The sequence shown here is derived from an EMBL/GenBank/DDBJ whole genome shotgun (WGS) entry which is preliminary data.</text>
</comment>
<gene>
    <name evidence="8" type="ORF">RRG08_047039</name>
</gene>
<feature type="domain" description="Caspase recruitment" evidence="7">
    <location>
        <begin position="124"/>
        <end position="202"/>
    </location>
</feature>
<dbReference type="GO" id="GO:0005737">
    <property type="term" value="C:cytoplasm"/>
    <property type="evidence" value="ECO:0007669"/>
    <property type="project" value="UniProtKB-ARBA"/>
</dbReference>
<evidence type="ECO:0000256" key="3">
    <source>
        <dbReference type="ARBA" id="ARBA00022588"/>
    </source>
</evidence>
<evidence type="ECO:0000256" key="5">
    <source>
        <dbReference type="ARBA" id="ARBA00022859"/>
    </source>
</evidence>
<keyword evidence="4" id="KW-0832">Ubl conjugation</keyword>
<accession>A0AAE1AW45</accession>
<dbReference type="Gene3D" id="1.10.533.10">
    <property type="entry name" value="Death Domain, Fas"/>
    <property type="match status" value="1"/>
</dbReference>
<dbReference type="InterPro" id="IPR031964">
    <property type="entry name" value="CARD_dom"/>
</dbReference>
<dbReference type="EMBL" id="JAWDGP010001093">
    <property type="protein sequence ID" value="KAK3794764.1"/>
    <property type="molecule type" value="Genomic_DNA"/>
</dbReference>
<feature type="region of interest" description="Disordered" evidence="6">
    <location>
        <begin position="200"/>
        <end position="233"/>
    </location>
</feature>
<keyword evidence="9" id="KW-1185">Reference proteome</keyword>
<sequence>MSEMASNVCQLPEDLPRAFKDKRLFIEKYARVSDLLNQCDLMEHFPSPDGSLLLTYESDGQNKKAAQDFCSYMLRSTDKTTDKRKWAALRKALASPGHELLCYILNEKEEKLQVLEEREKLVRETFRKELLSTLTASEFCNEFMFRTRDREKIESENNRSGNEAANTLILKYMVTYPNWFPDLLTILDRLGIKKLAKKLREKDPEPKVTDGPARNTRSSDRRPIPIVNDPDKMARNIRDALTTDKLDQSSCDLDDPSNVSFSSGGSSSPTFIGFQAGSGEVASSLSNFSGTSKNSLFDTCGFASEMDEAYSSQTELLKYCPTEMGLKSDQDDCKDSHYTTHENNVVRVGPKDSDAASCRNLSLPNTSENYNGIGFHAIREQRERENTAPSKIDKKLSCLRNSTTSNAELNSQKDAVSSVSENDPEEQTRLKDSREIYRCKQCCQVFLSKEKRDQHMCSGPTSGKQLGSDSPRSLNIYRCKHCLRSFVSADSRIQHTCSVVPPSTNTNTERPKNVLFSNTQINSNEQPGKQLGSDSPRSLNIYRCKHCLRSFVSADSRDQHTCSVVPLSTNTTTARPKNVLFSNTQINSNEQPGKQLGSDSPRSLNIYRCKHCLRSFVSADSRDQHTCSVVPPSTNTTTAHPQNVLFSNTQINSNKQPGNQLGSDSPRSLNIYRCKHCLRPCLSADSRDKHMLSCSSFY</sequence>
<evidence type="ECO:0000313" key="9">
    <source>
        <dbReference type="Proteomes" id="UP001283361"/>
    </source>
</evidence>
<evidence type="ECO:0000259" key="7">
    <source>
        <dbReference type="Pfam" id="PF16739"/>
    </source>
</evidence>
<feature type="compositionally biased region" description="Basic and acidic residues" evidence="6">
    <location>
        <begin position="217"/>
        <end position="233"/>
    </location>
</feature>
<keyword evidence="3" id="KW-0399">Innate immunity</keyword>
<keyword evidence="2" id="KW-0597">Phosphoprotein</keyword>
<name>A0AAE1AW45_9GAST</name>
<dbReference type="GO" id="GO:0045087">
    <property type="term" value="P:innate immune response"/>
    <property type="evidence" value="ECO:0007669"/>
    <property type="project" value="UniProtKB-KW"/>
</dbReference>
<evidence type="ECO:0000256" key="4">
    <source>
        <dbReference type="ARBA" id="ARBA00022843"/>
    </source>
</evidence>
<keyword evidence="1" id="KW-1017">Isopeptide bond</keyword>
<organism evidence="8 9">
    <name type="scientific">Elysia crispata</name>
    <name type="common">lettuce slug</name>
    <dbReference type="NCBI Taxonomy" id="231223"/>
    <lineage>
        <taxon>Eukaryota</taxon>
        <taxon>Metazoa</taxon>
        <taxon>Spiralia</taxon>
        <taxon>Lophotrochozoa</taxon>
        <taxon>Mollusca</taxon>
        <taxon>Gastropoda</taxon>
        <taxon>Heterobranchia</taxon>
        <taxon>Euthyneura</taxon>
        <taxon>Panpulmonata</taxon>
        <taxon>Sacoglossa</taxon>
        <taxon>Placobranchoidea</taxon>
        <taxon>Plakobranchidae</taxon>
        <taxon>Elysia</taxon>
    </lineage>
</organism>
<keyword evidence="5" id="KW-0391">Immunity</keyword>
<reference evidence="8" key="1">
    <citation type="journal article" date="2023" name="G3 (Bethesda)">
        <title>A reference genome for the long-term kleptoplast-retaining sea slug Elysia crispata morphotype clarki.</title>
        <authorList>
            <person name="Eastman K.E."/>
            <person name="Pendleton A.L."/>
            <person name="Shaikh M.A."/>
            <person name="Suttiyut T."/>
            <person name="Ogas R."/>
            <person name="Tomko P."/>
            <person name="Gavelis G."/>
            <person name="Widhalm J.R."/>
            <person name="Wisecaver J.H."/>
        </authorList>
    </citation>
    <scope>NUCLEOTIDE SEQUENCE</scope>
    <source>
        <strain evidence="8">ECLA1</strain>
    </source>
</reference>
<evidence type="ECO:0000313" key="8">
    <source>
        <dbReference type="EMBL" id="KAK3794764.1"/>
    </source>
</evidence>
<dbReference type="InterPro" id="IPR011029">
    <property type="entry name" value="DEATH-like_dom_sf"/>
</dbReference>
<dbReference type="Pfam" id="PF16739">
    <property type="entry name" value="CARD_2"/>
    <property type="match status" value="1"/>
</dbReference>
<evidence type="ECO:0000256" key="6">
    <source>
        <dbReference type="SAM" id="MobiDB-lite"/>
    </source>
</evidence>
<dbReference type="Proteomes" id="UP001283361">
    <property type="component" value="Unassembled WGS sequence"/>
</dbReference>
<feature type="region of interest" description="Disordered" evidence="6">
    <location>
        <begin position="404"/>
        <end position="430"/>
    </location>
</feature>
<evidence type="ECO:0000256" key="1">
    <source>
        <dbReference type="ARBA" id="ARBA00022499"/>
    </source>
</evidence>
<proteinExistence type="predicted"/>
<protein>
    <recommendedName>
        <fullName evidence="7">Caspase recruitment domain-containing protein</fullName>
    </recommendedName>
</protein>
<evidence type="ECO:0000256" key="2">
    <source>
        <dbReference type="ARBA" id="ARBA00022553"/>
    </source>
</evidence>
<feature type="region of interest" description="Disordered" evidence="6">
    <location>
        <begin position="247"/>
        <end position="266"/>
    </location>
</feature>
<feature type="compositionally biased region" description="Low complexity" evidence="6">
    <location>
        <begin position="257"/>
        <end position="266"/>
    </location>
</feature>